<sequence length="167" mass="18881">MSSSSSATNDKEEENSGEQQEQGSETGNTITGSISFATATEEEYLSSSSSSSKNVDNIDYSLYTEPIIIEMPQLDDVSDDKTNCYIEEWYKSEGDIIQSQDVICDISTPDFSFGMQIDDEDEIGILKHIHIKENIKVPDFTPICTIYYKKKKKLIQEEEEKSNKETE</sequence>
<feature type="region of interest" description="Disordered" evidence="1">
    <location>
        <begin position="1"/>
        <end position="35"/>
    </location>
</feature>
<evidence type="ECO:0000313" key="3">
    <source>
        <dbReference type="Proteomes" id="UP000095751"/>
    </source>
</evidence>
<dbReference type="InterPro" id="IPR011053">
    <property type="entry name" value="Single_hybrid_motif"/>
</dbReference>
<dbReference type="Gene3D" id="2.40.50.100">
    <property type="match status" value="1"/>
</dbReference>
<dbReference type="OrthoDB" id="48332at2759"/>
<keyword evidence="3" id="KW-1185">Reference proteome</keyword>
<dbReference type="InParanoid" id="A0A1E7EKZ6"/>
<dbReference type="EMBL" id="KV784406">
    <property type="protein sequence ID" value="OEU06590.1"/>
    <property type="molecule type" value="Genomic_DNA"/>
</dbReference>
<organism evidence="2 3">
    <name type="scientific">Fragilariopsis cylindrus CCMP1102</name>
    <dbReference type="NCBI Taxonomy" id="635003"/>
    <lineage>
        <taxon>Eukaryota</taxon>
        <taxon>Sar</taxon>
        <taxon>Stramenopiles</taxon>
        <taxon>Ochrophyta</taxon>
        <taxon>Bacillariophyta</taxon>
        <taxon>Bacillariophyceae</taxon>
        <taxon>Bacillariophycidae</taxon>
        <taxon>Bacillariales</taxon>
        <taxon>Bacillariaceae</taxon>
        <taxon>Fragilariopsis</taxon>
    </lineage>
</organism>
<dbReference type="AlphaFoldDB" id="A0A1E7EKZ6"/>
<proteinExistence type="predicted"/>
<name>A0A1E7EKZ6_9STRA</name>
<accession>A0A1E7EKZ6</accession>
<evidence type="ECO:0000256" key="1">
    <source>
        <dbReference type="SAM" id="MobiDB-lite"/>
    </source>
</evidence>
<dbReference type="KEGG" id="fcy:FRACYDRAFT_254302"/>
<dbReference type="SUPFAM" id="SSF51230">
    <property type="entry name" value="Single hybrid motif"/>
    <property type="match status" value="1"/>
</dbReference>
<reference evidence="2 3" key="1">
    <citation type="submission" date="2016-09" db="EMBL/GenBank/DDBJ databases">
        <title>Extensive genetic diversity and differential bi-allelic expression allows diatom success in the polar Southern Ocean.</title>
        <authorList>
            <consortium name="DOE Joint Genome Institute"/>
            <person name="Mock T."/>
            <person name="Otillar R.P."/>
            <person name="Strauss J."/>
            <person name="Dupont C."/>
            <person name="Frickenhaus S."/>
            <person name="Maumus F."/>
            <person name="Mcmullan M."/>
            <person name="Sanges R."/>
            <person name="Schmutz J."/>
            <person name="Toseland A."/>
            <person name="Valas R."/>
            <person name="Veluchamy A."/>
            <person name="Ward B.J."/>
            <person name="Allen A."/>
            <person name="Barry K."/>
            <person name="Falciatore A."/>
            <person name="Ferrante M."/>
            <person name="Fortunato A.E."/>
            <person name="Gloeckner G."/>
            <person name="Gruber A."/>
            <person name="Hipkin R."/>
            <person name="Janech M."/>
            <person name="Kroth P."/>
            <person name="Leese F."/>
            <person name="Lindquist E."/>
            <person name="Lyon B.R."/>
            <person name="Martin J."/>
            <person name="Mayer C."/>
            <person name="Parker M."/>
            <person name="Quesneville H."/>
            <person name="Raymond J."/>
            <person name="Uhlig C."/>
            <person name="Valentin K.U."/>
            <person name="Worden A.Z."/>
            <person name="Armbrust E.V."/>
            <person name="Bowler C."/>
            <person name="Green B."/>
            <person name="Moulton V."/>
            <person name="Van Oosterhout C."/>
            <person name="Grigoriev I."/>
        </authorList>
    </citation>
    <scope>NUCLEOTIDE SEQUENCE [LARGE SCALE GENOMIC DNA]</scope>
    <source>
        <strain evidence="2 3">CCMP1102</strain>
    </source>
</reference>
<protein>
    <recommendedName>
        <fullName evidence="4">Lipoyl-binding domain-containing protein</fullName>
    </recommendedName>
</protein>
<evidence type="ECO:0008006" key="4">
    <source>
        <dbReference type="Google" id="ProtNLM"/>
    </source>
</evidence>
<evidence type="ECO:0000313" key="2">
    <source>
        <dbReference type="EMBL" id="OEU06590.1"/>
    </source>
</evidence>
<feature type="compositionally biased region" description="Low complexity" evidence="1">
    <location>
        <begin position="17"/>
        <end position="29"/>
    </location>
</feature>
<gene>
    <name evidence="2" type="ORF">FRACYDRAFT_254302</name>
</gene>
<dbReference type="Proteomes" id="UP000095751">
    <property type="component" value="Unassembled WGS sequence"/>
</dbReference>